<evidence type="ECO:0000313" key="2">
    <source>
        <dbReference type="Proteomes" id="UP000556329"/>
    </source>
</evidence>
<keyword evidence="2" id="KW-1185">Reference proteome</keyword>
<evidence type="ECO:0000313" key="1">
    <source>
        <dbReference type="EMBL" id="MBB6412960.1"/>
    </source>
</evidence>
<comment type="caution">
    <text evidence="1">The sequence shown here is derived from an EMBL/GenBank/DDBJ whole genome shotgun (WGS) entry which is preliminary data.</text>
</comment>
<proteinExistence type="predicted"/>
<dbReference type="AlphaFoldDB" id="A0A841PQR0"/>
<dbReference type="RefSeq" id="WP_184876275.1">
    <property type="nucleotide sequence ID" value="NZ_JACHEF010000006.1"/>
</dbReference>
<dbReference type="EMBL" id="JACHEF010000006">
    <property type="protein sequence ID" value="MBB6412960.1"/>
    <property type="molecule type" value="Genomic_DNA"/>
</dbReference>
<sequence length="69" mass="8064">MMRQDGTTARKAGKRRVPEWRLNKRTFEVPYLMKLGNIGRQEALALIARHNGDRDEITAELFSRRGRSH</sequence>
<evidence type="ECO:0008006" key="3">
    <source>
        <dbReference type="Google" id="ProtNLM"/>
    </source>
</evidence>
<name>A0A841PQR0_9HYPH</name>
<gene>
    <name evidence="1" type="ORF">HNQ71_005652</name>
</gene>
<organism evidence="1 2">
    <name type="scientific">Mesorhizobium sangaii</name>
    <dbReference type="NCBI Taxonomy" id="505389"/>
    <lineage>
        <taxon>Bacteria</taxon>
        <taxon>Pseudomonadati</taxon>
        <taxon>Pseudomonadota</taxon>
        <taxon>Alphaproteobacteria</taxon>
        <taxon>Hyphomicrobiales</taxon>
        <taxon>Phyllobacteriaceae</taxon>
        <taxon>Mesorhizobium</taxon>
    </lineage>
</organism>
<accession>A0A841PQR0</accession>
<protein>
    <recommendedName>
        <fullName evidence="3">DUF3606 domain-containing protein</fullName>
    </recommendedName>
</protein>
<reference evidence="1 2" key="1">
    <citation type="submission" date="2020-08" db="EMBL/GenBank/DDBJ databases">
        <title>Genomic Encyclopedia of Type Strains, Phase IV (KMG-IV): sequencing the most valuable type-strain genomes for metagenomic binning, comparative biology and taxonomic classification.</title>
        <authorList>
            <person name="Goeker M."/>
        </authorList>
    </citation>
    <scope>NUCLEOTIDE SEQUENCE [LARGE SCALE GENOMIC DNA]</scope>
    <source>
        <strain evidence="1 2">DSM 100039</strain>
    </source>
</reference>
<dbReference type="Proteomes" id="UP000556329">
    <property type="component" value="Unassembled WGS sequence"/>
</dbReference>